<feature type="region of interest" description="Disordered" evidence="1">
    <location>
        <begin position="90"/>
        <end position="125"/>
    </location>
</feature>
<sequence>MIVFPRDFPRDFPRVFPLVFPLVFFQTGMLLKQAEHNSQLCVAPLRNHAVCFYIYELKKRGKIKVGKKKKKKKEEEEEEEETRLYQWYEKKKKRKRKRRRKKHDYTSGMQKKKKKKETLKIGKFSAVRVKQEKRYDRN</sequence>
<dbReference type="AlphaFoldDB" id="A0A1A8YGJ6"/>
<name>A0A1A8YGJ6_PLAOA</name>
<feature type="compositionally biased region" description="Basic residues" evidence="1">
    <location>
        <begin position="90"/>
        <end position="103"/>
    </location>
</feature>
<gene>
    <name evidence="2" type="ORF">POVWA1_003270</name>
</gene>
<evidence type="ECO:0000313" key="2">
    <source>
        <dbReference type="EMBL" id="SBT30669.1"/>
    </source>
</evidence>
<evidence type="ECO:0000313" key="3">
    <source>
        <dbReference type="Proteomes" id="UP000078555"/>
    </source>
</evidence>
<keyword evidence="3" id="KW-1185">Reference proteome</keyword>
<reference evidence="3" key="1">
    <citation type="submission" date="2016-05" db="EMBL/GenBank/DDBJ databases">
        <authorList>
            <person name="Naeem Raeece"/>
        </authorList>
    </citation>
    <scope>NUCLEOTIDE SEQUENCE [LARGE SCALE GENOMIC DNA]</scope>
</reference>
<dbReference type="Proteomes" id="UP000078555">
    <property type="component" value="Unassembled WGS sequence"/>
</dbReference>
<accession>A0A1A8YGJ6</accession>
<evidence type="ECO:0000256" key="1">
    <source>
        <dbReference type="SAM" id="MobiDB-lite"/>
    </source>
</evidence>
<proteinExistence type="predicted"/>
<feature type="region of interest" description="Disordered" evidence="1">
    <location>
        <begin position="64"/>
        <end position="83"/>
    </location>
</feature>
<protein>
    <submittedName>
        <fullName evidence="2">Uncharacterized protein</fullName>
    </submittedName>
</protein>
<organism evidence="2 3">
    <name type="scientific">Plasmodium ovale wallikeri</name>
    <dbReference type="NCBI Taxonomy" id="864142"/>
    <lineage>
        <taxon>Eukaryota</taxon>
        <taxon>Sar</taxon>
        <taxon>Alveolata</taxon>
        <taxon>Apicomplexa</taxon>
        <taxon>Aconoidasida</taxon>
        <taxon>Haemosporida</taxon>
        <taxon>Plasmodiidae</taxon>
        <taxon>Plasmodium</taxon>
        <taxon>Plasmodium (Plasmodium)</taxon>
    </lineage>
</organism>
<dbReference type="EMBL" id="FLRD01000008">
    <property type="protein sequence ID" value="SBT30669.1"/>
    <property type="molecule type" value="Genomic_DNA"/>
</dbReference>